<evidence type="ECO:0000313" key="8">
    <source>
        <dbReference type="Proteomes" id="UP000510647"/>
    </source>
</evidence>
<dbReference type="PANTHER" id="PTHR28154">
    <property type="entry name" value="CELL WALL SYNTHESIS PROTEIN KNH1-RELATED"/>
    <property type="match status" value="1"/>
</dbReference>
<feature type="compositionally biased region" description="Polar residues" evidence="4">
    <location>
        <begin position="140"/>
        <end position="153"/>
    </location>
</feature>
<gene>
    <name evidence="7" type="ORF">HG537_0A01970</name>
</gene>
<comment type="function">
    <text evidence="1">Involved in cell wall beta(1-&gt;6) glucan synthesis.</text>
</comment>
<accession>A0A7H9HKM5</accession>
<dbReference type="GO" id="GO:0031505">
    <property type="term" value="P:fungal-type cell wall organization"/>
    <property type="evidence" value="ECO:0007669"/>
    <property type="project" value="TreeGrafter"/>
</dbReference>
<dbReference type="EMBL" id="CP059267">
    <property type="protein sequence ID" value="QLQ77950.1"/>
    <property type="molecule type" value="Genomic_DNA"/>
</dbReference>
<feature type="region of interest" description="Disordered" evidence="4">
    <location>
        <begin position="140"/>
        <end position="164"/>
    </location>
</feature>
<dbReference type="PANTHER" id="PTHR28154:SF1">
    <property type="entry name" value="CELL WALL SYNTHESIS PROTEIN KNH1-RELATED"/>
    <property type="match status" value="1"/>
</dbReference>
<keyword evidence="3 5" id="KW-0732">Signal</keyword>
<evidence type="ECO:0000313" key="7">
    <source>
        <dbReference type="EMBL" id="QLQ77950.1"/>
    </source>
</evidence>
<proteinExistence type="inferred from homology"/>
<dbReference type="InterPro" id="IPR008659">
    <property type="entry name" value="Kre9/Knh1_C"/>
</dbReference>
<organism evidence="7 8">
    <name type="scientific">Torulaspora globosa</name>
    <dbReference type="NCBI Taxonomy" id="48254"/>
    <lineage>
        <taxon>Eukaryota</taxon>
        <taxon>Fungi</taxon>
        <taxon>Dikarya</taxon>
        <taxon>Ascomycota</taxon>
        <taxon>Saccharomycotina</taxon>
        <taxon>Saccharomycetes</taxon>
        <taxon>Saccharomycetales</taxon>
        <taxon>Saccharomycetaceae</taxon>
        <taxon>Torulaspora</taxon>
    </lineage>
</organism>
<dbReference type="Proteomes" id="UP000510647">
    <property type="component" value="Chromosome 1"/>
</dbReference>
<feature type="domain" description="Yeast cell wall synthesis Kre9/Knh1 C-terminal" evidence="6">
    <location>
        <begin position="169"/>
        <end position="269"/>
    </location>
</feature>
<feature type="signal peptide" evidence="5">
    <location>
        <begin position="1"/>
        <end position="22"/>
    </location>
</feature>
<dbReference type="Pfam" id="PF05390">
    <property type="entry name" value="Kre9_KNH1_C"/>
    <property type="match status" value="1"/>
</dbReference>
<comment type="similarity">
    <text evidence="2">Belongs to the KRE9/KNH1 family.</text>
</comment>
<feature type="chain" id="PRO_5028986323" description="Yeast cell wall synthesis Kre9/Knh1 C-terminal domain-containing protein" evidence="5">
    <location>
        <begin position="23"/>
        <end position="279"/>
    </location>
</feature>
<protein>
    <recommendedName>
        <fullName evidence="6">Yeast cell wall synthesis Kre9/Knh1 C-terminal domain-containing protein</fullName>
    </recommendedName>
</protein>
<dbReference type="AlphaFoldDB" id="A0A7H9HKM5"/>
<evidence type="ECO:0000256" key="2">
    <source>
        <dbReference type="ARBA" id="ARBA00006816"/>
    </source>
</evidence>
<evidence type="ECO:0000256" key="1">
    <source>
        <dbReference type="ARBA" id="ARBA00004010"/>
    </source>
</evidence>
<name>A0A7H9HKM5_9SACH</name>
<dbReference type="GO" id="GO:0006078">
    <property type="term" value="P:(1-&gt;6)-beta-D-glucan biosynthetic process"/>
    <property type="evidence" value="ECO:0007669"/>
    <property type="project" value="InterPro"/>
</dbReference>
<dbReference type="OrthoDB" id="2432613at2759"/>
<dbReference type="GO" id="GO:0042546">
    <property type="term" value="P:cell wall biogenesis"/>
    <property type="evidence" value="ECO:0007669"/>
    <property type="project" value="InterPro"/>
</dbReference>
<evidence type="ECO:0000256" key="4">
    <source>
        <dbReference type="SAM" id="MobiDB-lite"/>
    </source>
</evidence>
<dbReference type="GO" id="GO:0005576">
    <property type="term" value="C:extracellular region"/>
    <property type="evidence" value="ECO:0007669"/>
    <property type="project" value="TreeGrafter"/>
</dbReference>
<sequence length="279" mass="30430">MLVSVRTLFAAILMLLIRIAVSDVVVTEPQADAQFSGSGGTVSIDLKWEDNGAIPQVDQAIWFAFTLMTGPNDQIEFVKTLVPKITLSQITKTDNTYSYTLQFPSASVGNGQYYIQVYAQLQGGHTNNYSPRFQLTSMGGTSSATFSDSTQPPGETDVAGTGTTTASVDTRSFTLYYTQQTGISRFAPMQMQPGTKITATTWTRKFPATAVTYYSTYRSSLAQETTITPGWSYKLSSGINFAAPAPYPTDNGGWQNPQQRQSLSTRKINLRKRASPVGL</sequence>
<dbReference type="InterPro" id="IPR045328">
    <property type="entry name" value="Kre9/Knh1"/>
</dbReference>
<reference evidence="7 8" key="1">
    <citation type="submission" date="2020-06" db="EMBL/GenBank/DDBJ databases">
        <title>The yeast mating-type switching endonuclease HO is a domesticated member of an unorthodox homing genetic element family.</title>
        <authorList>
            <person name="Coughlan A.Y."/>
            <person name="Lombardi L."/>
            <person name="Braun-Galleani S."/>
            <person name="Martos A.R."/>
            <person name="Galeote V."/>
            <person name="Bigey F."/>
            <person name="Dequin S."/>
            <person name="Byrne K.P."/>
            <person name="Wolfe K.H."/>
        </authorList>
    </citation>
    <scope>NUCLEOTIDE SEQUENCE [LARGE SCALE GENOMIC DNA]</scope>
    <source>
        <strain evidence="7 8">CBS2947</strain>
    </source>
</reference>
<keyword evidence="8" id="KW-1185">Reference proteome</keyword>
<evidence type="ECO:0000256" key="5">
    <source>
        <dbReference type="SAM" id="SignalP"/>
    </source>
</evidence>
<evidence type="ECO:0000259" key="6">
    <source>
        <dbReference type="Pfam" id="PF05390"/>
    </source>
</evidence>
<evidence type="ECO:0000256" key="3">
    <source>
        <dbReference type="ARBA" id="ARBA00022729"/>
    </source>
</evidence>